<keyword evidence="4" id="KW-0808">Transferase</keyword>
<dbReference type="SUPFAM" id="SSF56112">
    <property type="entry name" value="Protein kinase-like (PK-like)"/>
    <property type="match status" value="1"/>
</dbReference>
<evidence type="ECO:0000256" key="6">
    <source>
        <dbReference type="ARBA" id="ARBA00022777"/>
    </source>
</evidence>
<keyword evidence="3" id="KW-0723">Serine/threonine-protein kinase</keyword>
<dbReference type="GO" id="GO:0000307">
    <property type="term" value="C:cyclin-dependent protein kinase holoenzyme complex"/>
    <property type="evidence" value="ECO:0007669"/>
    <property type="project" value="TreeGrafter"/>
</dbReference>
<dbReference type="EC" id="2.7.11.22" evidence="2"/>
<keyword evidence="5" id="KW-0547">Nucleotide-binding</keyword>
<dbReference type="Gene3D" id="1.10.510.10">
    <property type="entry name" value="Transferase(Phosphotransferase) domain 1"/>
    <property type="match status" value="1"/>
</dbReference>
<proteinExistence type="inferred from homology"/>
<dbReference type="InterPro" id="IPR008271">
    <property type="entry name" value="Ser/Thr_kinase_AS"/>
</dbReference>
<dbReference type="GO" id="GO:0000082">
    <property type="term" value="P:G1/S transition of mitotic cell cycle"/>
    <property type="evidence" value="ECO:0007669"/>
    <property type="project" value="TreeGrafter"/>
</dbReference>
<protein>
    <recommendedName>
        <fullName evidence="9">Cyclin-dependent kinase 2 homolog</fullName>
        <ecNumber evidence="2">2.7.11.22</ecNumber>
    </recommendedName>
    <alternativeName>
        <fullName evidence="10">Cell division control protein 2 homolog</fullName>
    </alternativeName>
    <alternativeName>
        <fullName evidence="11">cdc2-related kinase 2</fullName>
    </alternativeName>
</protein>
<dbReference type="EMBL" id="BLLK01000027">
    <property type="protein sequence ID" value="GFH48279.1"/>
    <property type="molecule type" value="Genomic_DNA"/>
</dbReference>
<comment type="caution">
    <text evidence="13">The sequence shown here is derived from an EMBL/GenBank/DDBJ whole genome shotgun (WGS) entry which is preliminary data.</text>
</comment>
<evidence type="ECO:0000313" key="13">
    <source>
        <dbReference type="EMBL" id="GFH48279.1"/>
    </source>
</evidence>
<gene>
    <name evidence="13" type="ORF">CTEN210_04755</name>
</gene>
<evidence type="ECO:0000256" key="11">
    <source>
        <dbReference type="ARBA" id="ARBA00042858"/>
    </source>
</evidence>
<evidence type="ECO:0000256" key="10">
    <source>
        <dbReference type="ARBA" id="ARBA00041902"/>
    </source>
</evidence>
<comment type="similarity">
    <text evidence="1">Belongs to the protein kinase superfamily. CMGC Ser/Thr protein kinase family. CDC2/CDKX subfamily.</text>
</comment>
<feature type="domain" description="Protein kinase" evidence="12">
    <location>
        <begin position="12"/>
        <end position="348"/>
    </location>
</feature>
<evidence type="ECO:0000256" key="2">
    <source>
        <dbReference type="ARBA" id="ARBA00012425"/>
    </source>
</evidence>
<dbReference type="PROSITE" id="PS50011">
    <property type="entry name" value="PROTEIN_KINASE_DOM"/>
    <property type="match status" value="1"/>
</dbReference>
<dbReference type="GO" id="GO:0004693">
    <property type="term" value="F:cyclin-dependent protein serine/threonine kinase activity"/>
    <property type="evidence" value="ECO:0007669"/>
    <property type="project" value="UniProtKB-EC"/>
</dbReference>
<comment type="subunit">
    <text evidence="8">May form a complex composed of at least the catalytic subunit CRK2 and a cyclin.</text>
</comment>
<evidence type="ECO:0000256" key="5">
    <source>
        <dbReference type="ARBA" id="ARBA00022741"/>
    </source>
</evidence>
<dbReference type="Gene3D" id="3.30.200.20">
    <property type="entry name" value="Phosphorylase Kinase, domain 1"/>
    <property type="match status" value="1"/>
</dbReference>
<evidence type="ECO:0000256" key="8">
    <source>
        <dbReference type="ARBA" id="ARBA00038543"/>
    </source>
</evidence>
<dbReference type="PROSITE" id="PS00108">
    <property type="entry name" value="PROTEIN_KINASE_ST"/>
    <property type="match status" value="1"/>
</dbReference>
<dbReference type="SMART" id="SM00220">
    <property type="entry name" value="S_TKc"/>
    <property type="match status" value="1"/>
</dbReference>
<evidence type="ECO:0000313" key="14">
    <source>
        <dbReference type="Proteomes" id="UP001054902"/>
    </source>
</evidence>
<dbReference type="GO" id="GO:0010468">
    <property type="term" value="P:regulation of gene expression"/>
    <property type="evidence" value="ECO:0007669"/>
    <property type="project" value="TreeGrafter"/>
</dbReference>
<keyword evidence="6" id="KW-0418">Kinase</keyword>
<evidence type="ECO:0000256" key="3">
    <source>
        <dbReference type="ARBA" id="ARBA00022527"/>
    </source>
</evidence>
<dbReference type="Proteomes" id="UP001054902">
    <property type="component" value="Unassembled WGS sequence"/>
</dbReference>
<dbReference type="GO" id="GO:0030332">
    <property type="term" value="F:cyclin binding"/>
    <property type="evidence" value="ECO:0007669"/>
    <property type="project" value="TreeGrafter"/>
</dbReference>
<evidence type="ECO:0000256" key="1">
    <source>
        <dbReference type="ARBA" id="ARBA00006485"/>
    </source>
</evidence>
<dbReference type="InterPro" id="IPR050108">
    <property type="entry name" value="CDK"/>
</dbReference>
<name>A0AAD3CMA5_9STRA</name>
<dbReference type="GO" id="GO:0010389">
    <property type="term" value="P:regulation of G2/M transition of mitotic cell cycle"/>
    <property type="evidence" value="ECO:0007669"/>
    <property type="project" value="TreeGrafter"/>
</dbReference>
<dbReference type="PANTHER" id="PTHR24056">
    <property type="entry name" value="CELL DIVISION PROTEIN KINASE"/>
    <property type="match status" value="1"/>
</dbReference>
<evidence type="ECO:0000256" key="7">
    <source>
        <dbReference type="ARBA" id="ARBA00022840"/>
    </source>
</evidence>
<keyword evidence="14" id="KW-1185">Reference proteome</keyword>
<reference evidence="13 14" key="1">
    <citation type="journal article" date="2021" name="Sci. Rep.">
        <title>The genome of the diatom Chaetoceros tenuissimus carries an ancient integrated fragment of an extant virus.</title>
        <authorList>
            <person name="Hongo Y."/>
            <person name="Kimura K."/>
            <person name="Takaki Y."/>
            <person name="Yoshida Y."/>
            <person name="Baba S."/>
            <person name="Kobayashi G."/>
            <person name="Nagasaki K."/>
            <person name="Hano T."/>
            <person name="Tomaru Y."/>
        </authorList>
    </citation>
    <scope>NUCLEOTIDE SEQUENCE [LARGE SCALE GENOMIC DNA]</scope>
    <source>
        <strain evidence="13 14">NIES-3715</strain>
    </source>
</reference>
<dbReference type="GO" id="GO:0005524">
    <property type="term" value="F:ATP binding"/>
    <property type="evidence" value="ECO:0007669"/>
    <property type="project" value="UniProtKB-KW"/>
</dbReference>
<dbReference type="GO" id="GO:0005634">
    <property type="term" value="C:nucleus"/>
    <property type="evidence" value="ECO:0007669"/>
    <property type="project" value="TreeGrafter"/>
</dbReference>
<accession>A0AAD3CMA5</accession>
<dbReference type="InterPro" id="IPR011009">
    <property type="entry name" value="Kinase-like_dom_sf"/>
</dbReference>
<dbReference type="GO" id="GO:0007165">
    <property type="term" value="P:signal transduction"/>
    <property type="evidence" value="ECO:0007669"/>
    <property type="project" value="TreeGrafter"/>
</dbReference>
<evidence type="ECO:0000259" key="12">
    <source>
        <dbReference type="PROSITE" id="PS50011"/>
    </source>
</evidence>
<evidence type="ECO:0000256" key="4">
    <source>
        <dbReference type="ARBA" id="ARBA00022679"/>
    </source>
</evidence>
<evidence type="ECO:0000256" key="9">
    <source>
        <dbReference type="ARBA" id="ARBA00039612"/>
    </source>
</evidence>
<dbReference type="GO" id="GO:0005737">
    <property type="term" value="C:cytoplasm"/>
    <property type="evidence" value="ECO:0007669"/>
    <property type="project" value="TreeGrafter"/>
</dbReference>
<sequence length="416" mass="47053">MTKCIHEIDSRIYGNSQIARGAFGSISIGICVDTDDHSYKYVALKTIHNPLCPSQGYRSRNNSSDQEPKLSPAVFAELAALRLLSSKQFRHVNITQLIDVLTPTSRSNNGDQFLKFSNEITFVSPYCPIDLHSILQTHRFQTKKKPLMLGHPPVVRRIMSDILQALHHIHTVGILHCDIKPGNILLSSEGYFQLTDFGLAQSYNPLSDDKIDSAKATHVTGLCTLPYRPPELLYGCTFYEPSIDIWGAGLIFTEILQNGRGIFQGTSVLDQLNQINNVFGTIENPSEVMRNWPDFDKISFQPRKGMGLQNVVNRLQEDDELHALVKGMVELDPKKRFSARECLDHEWMSLDKLFTTRKSICDSFIPQKFDGSIYETIVTSPLDEEVNSHILDQMKLRAIKIAETKRSEKFEPGIKD</sequence>
<dbReference type="Pfam" id="PF00069">
    <property type="entry name" value="Pkinase"/>
    <property type="match status" value="1"/>
</dbReference>
<dbReference type="AlphaFoldDB" id="A0AAD3CMA5"/>
<dbReference type="PANTHER" id="PTHR24056:SF254">
    <property type="entry name" value="CYCLIN-DEPENDENT KINASE 2"/>
    <property type="match status" value="1"/>
</dbReference>
<keyword evidence="7" id="KW-0067">ATP-binding</keyword>
<dbReference type="InterPro" id="IPR000719">
    <property type="entry name" value="Prot_kinase_dom"/>
</dbReference>
<organism evidence="13 14">
    <name type="scientific">Chaetoceros tenuissimus</name>
    <dbReference type="NCBI Taxonomy" id="426638"/>
    <lineage>
        <taxon>Eukaryota</taxon>
        <taxon>Sar</taxon>
        <taxon>Stramenopiles</taxon>
        <taxon>Ochrophyta</taxon>
        <taxon>Bacillariophyta</taxon>
        <taxon>Coscinodiscophyceae</taxon>
        <taxon>Chaetocerotophycidae</taxon>
        <taxon>Chaetocerotales</taxon>
        <taxon>Chaetocerotaceae</taxon>
        <taxon>Chaetoceros</taxon>
    </lineage>
</organism>